<dbReference type="EMBL" id="JAGFBR010000002">
    <property type="protein sequence ID" value="KAH0469827.1"/>
    <property type="molecule type" value="Genomic_DNA"/>
</dbReference>
<gene>
    <name evidence="3" type="ORF">IEQ34_001385</name>
</gene>
<dbReference type="PANTHER" id="PTHR19856:SF0">
    <property type="entry name" value="WD REPEAT-CONTAINING PROTEIN 1"/>
    <property type="match status" value="1"/>
</dbReference>
<reference evidence="3 4" key="1">
    <citation type="journal article" date="2021" name="Hortic Res">
        <title>Chromosome-scale assembly of the Dendrobium chrysotoxum genome enhances the understanding of orchid evolution.</title>
        <authorList>
            <person name="Zhang Y."/>
            <person name="Zhang G.Q."/>
            <person name="Zhang D."/>
            <person name="Liu X.D."/>
            <person name="Xu X.Y."/>
            <person name="Sun W.H."/>
            <person name="Yu X."/>
            <person name="Zhu X."/>
            <person name="Wang Z.W."/>
            <person name="Zhao X."/>
            <person name="Zhong W.Y."/>
            <person name="Chen H."/>
            <person name="Yin W.L."/>
            <person name="Huang T."/>
            <person name="Niu S.C."/>
            <person name="Liu Z.J."/>
        </authorList>
    </citation>
    <scope>NUCLEOTIDE SEQUENCE [LARGE SCALE GENOMIC DNA]</scope>
    <source>
        <strain evidence="3">Lindl</strain>
    </source>
</reference>
<organism evidence="3 4">
    <name type="scientific">Dendrobium chrysotoxum</name>
    <name type="common">Orchid</name>
    <dbReference type="NCBI Taxonomy" id="161865"/>
    <lineage>
        <taxon>Eukaryota</taxon>
        <taxon>Viridiplantae</taxon>
        <taxon>Streptophyta</taxon>
        <taxon>Embryophyta</taxon>
        <taxon>Tracheophyta</taxon>
        <taxon>Spermatophyta</taxon>
        <taxon>Magnoliopsida</taxon>
        <taxon>Liliopsida</taxon>
        <taxon>Asparagales</taxon>
        <taxon>Orchidaceae</taxon>
        <taxon>Epidendroideae</taxon>
        <taxon>Malaxideae</taxon>
        <taxon>Dendrobiinae</taxon>
        <taxon>Dendrobium</taxon>
    </lineage>
</organism>
<keyword evidence="1" id="KW-0853">WD repeat</keyword>
<dbReference type="Gene3D" id="2.130.10.10">
    <property type="entry name" value="YVTN repeat-like/Quinoprotein amine dehydrogenase"/>
    <property type="match status" value="1"/>
</dbReference>
<keyword evidence="4" id="KW-1185">Reference proteome</keyword>
<dbReference type="GO" id="GO:0030864">
    <property type="term" value="C:cortical actin cytoskeleton"/>
    <property type="evidence" value="ECO:0007669"/>
    <property type="project" value="TreeGrafter"/>
</dbReference>
<sequence>MAEILEKYACVPPTERGQGILISDDLKPDYIIYCNGRVMIIWRIGEPIDVSIYGKHMHQMMVVCFDLPQQRVDCLRRRSGMVQIWGHHGDCVLKEFCVLSCCIDDLEWPPKNQHIIVRGDKKGKVLCSCIYLRSSSFIQLL</sequence>
<comment type="caution">
    <text evidence="3">The sequence shown here is derived from an EMBL/GenBank/DDBJ whole genome shotgun (WGS) entry which is preliminary data.</text>
</comment>
<accession>A0AAV7HLP4</accession>
<dbReference type="AlphaFoldDB" id="A0AAV7HLP4"/>
<keyword evidence="2" id="KW-0677">Repeat</keyword>
<dbReference type="PANTHER" id="PTHR19856">
    <property type="entry name" value="WD-REPEATCONTAINING PROTEIN WDR1"/>
    <property type="match status" value="1"/>
</dbReference>
<name>A0AAV7HLP4_DENCH</name>
<protein>
    <submittedName>
        <fullName evidence="3">Uncharacterized protein</fullName>
    </submittedName>
</protein>
<proteinExistence type="predicted"/>
<dbReference type="GO" id="GO:0030042">
    <property type="term" value="P:actin filament depolymerization"/>
    <property type="evidence" value="ECO:0007669"/>
    <property type="project" value="TreeGrafter"/>
</dbReference>
<dbReference type="GO" id="GO:0051015">
    <property type="term" value="F:actin filament binding"/>
    <property type="evidence" value="ECO:0007669"/>
    <property type="project" value="TreeGrafter"/>
</dbReference>
<dbReference type="Proteomes" id="UP000775213">
    <property type="component" value="Unassembled WGS sequence"/>
</dbReference>
<evidence type="ECO:0000313" key="4">
    <source>
        <dbReference type="Proteomes" id="UP000775213"/>
    </source>
</evidence>
<evidence type="ECO:0000256" key="1">
    <source>
        <dbReference type="ARBA" id="ARBA00022574"/>
    </source>
</evidence>
<dbReference type="InterPro" id="IPR015943">
    <property type="entry name" value="WD40/YVTN_repeat-like_dom_sf"/>
</dbReference>
<evidence type="ECO:0000256" key="2">
    <source>
        <dbReference type="ARBA" id="ARBA00022737"/>
    </source>
</evidence>
<evidence type="ECO:0000313" key="3">
    <source>
        <dbReference type="EMBL" id="KAH0469827.1"/>
    </source>
</evidence>